<accession>A0A3L8NZ55</accession>
<dbReference type="GO" id="GO:0016787">
    <property type="term" value="F:hydrolase activity"/>
    <property type="evidence" value="ECO:0007669"/>
    <property type="project" value="UniProtKB-KW"/>
</dbReference>
<gene>
    <name evidence="4" type="ORF">D9V37_19355</name>
</gene>
<feature type="transmembrane region" description="Helical" evidence="3">
    <location>
        <begin position="288"/>
        <end position="306"/>
    </location>
</feature>
<dbReference type="EMBL" id="RDBE01000010">
    <property type="protein sequence ID" value="RLV48445.1"/>
    <property type="molecule type" value="Genomic_DNA"/>
</dbReference>
<keyword evidence="3" id="KW-0812">Transmembrane</keyword>
<keyword evidence="3" id="KW-0472">Membrane</keyword>
<sequence>MVSAATVGPTPAPSPTPTSAPTSAPAAPRRQPRPQVRAGSTAEAWSLVSTWFALLAVVCLWLVVQLPFLSVLSHNRAQALLYPQLRTDLASATAPTGGVITPGTPVSLLTIPTIGLRQVVVEGTTGTVLRAGPGHLASTVLPGQSGISVVMGRASTYGAPFGSITKLHPGDEAVVQMSQGRVVYRVQDVRHAGDPVPAAVTGAQSRLTLVTAEGSGALAWLRPTTAVYVDAVATKGFQPGGGQPASVDAGQLPMGTDSSALPVLALCLALLLGAAYVVTVAWHRFSHALVWVVASPVVLTLAWFTTDTTARLLPNLM</sequence>
<evidence type="ECO:0000256" key="1">
    <source>
        <dbReference type="ARBA" id="ARBA00022801"/>
    </source>
</evidence>
<dbReference type="Proteomes" id="UP000281708">
    <property type="component" value="Unassembled WGS sequence"/>
</dbReference>
<dbReference type="InterPro" id="IPR005754">
    <property type="entry name" value="Sortase"/>
</dbReference>
<evidence type="ECO:0000256" key="3">
    <source>
        <dbReference type="SAM" id="Phobius"/>
    </source>
</evidence>
<dbReference type="SUPFAM" id="SSF63817">
    <property type="entry name" value="Sortase"/>
    <property type="match status" value="1"/>
</dbReference>
<evidence type="ECO:0000313" key="4">
    <source>
        <dbReference type="EMBL" id="RLV48445.1"/>
    </source>
</evidence>
<name>A0A3L8NZ55_9ACTN</name>
<reference evidence="4 5" key="1">
    <citation type="submission" date="2018-10" db="EMBL/GenBank/DDBJ databases">
        <title>Marmoricola sp. 4Q3S-7 whole genome shotgun sequence.</title>
        <authorList>
            <person name="Li F."/>
        </authorList>
    </citation>
    <scope>NUCLEOTIDE SEQUENCE [LARGE SCALE GENOMIC DNA]</scope>
    <source>
        <strain evidence="4 5">4Q3S-7</strain>
    </source>
</reference>
<proteinExistence type="predicted"/>
<dbReference type="AlphaFoldDB" id="A0A3L8NZ55"/>
<protein>
    <submittedName>
        <fullName evidence="4">Sortase</fullName>
    </submittedName>
</protein>
<keyword evidence="5" id="KW-1185">Reference proteome</keyword>
<dbReference type="Gene3D" id="2.40.260.10">
    <property type="entry name" value="Sortase"/>
    <property type="match status" value="1"/>
</dbReference>
<evidence type="ECO:0000256" key="2">
    <source>
        <dbReference type="SAM" id="MobiDB-lite"/>
    </source>
</evidence>
<evidence type="ECO:0000313" key="5">
    <source>
        <dbReference type="Proteomes" id="UP000281708"/>
    </source>
</evidence>
<dbReference type="InterPro" id="IPR023365">
    <property type="entry name" value="Sortase_dom-sf"/>
</dbReference>
<dbReference type="Pfam" id="PF04203">
    <property type="entry name" value="Sortase"/>
    <property type="match status" value="1"/>
</dbReference>
<keyword evidence="3" id="KW-1133">Transmembrane helix</keyword>
<organism evidence="4 5">
    <name type="scientific">Nocardioides mangrovicus</name>
    <dbReference type="NCBI Taxonomy" id="2478913"/>
    <lineage>
        <taxon>Bacteria</taxon>
        <taxon>Bacillati</taxon>
        <taxon>Actinomycetota</taxon>
        <taxon>Actinomycetes</taxon>
        <taxon>Propionibacteriales</taxon>
        <taxon>Nocardioidaceae</taxon>
        <taxon>Nocardioides</taxon>
    </lineage>
</organism>
<feature type="transmembrane region" description="Helical" evidence="3">
    <location>
        <begin position="261"/>
        <end position="282"/>
    </location>
</feature>
<keyword evidence="1" id="KW-0378">Hydrolase</keyword>
<feature type="compositionally biased region" description="Low complexity" evidence="2">
    <location>
        <begin position="19"/>
        <end position="37"/>
    </location>
</feature>
<feature type="transmembrane region" description="Helical" evidence="3">
    <location>
        <begin position="51"/>
        <end position="72"/>
    </location>
</feature>
<feature type="region of interest" description="Disordered" evidence="2">
    <location>
        <begin position="1"/>
        <end position="37"/>
    </location>
</feature>
<comment type="caution">
    <text evidence="4">The sequence shown here is derived from an EMBL/GenBank/DDBJ whole genome shotgun (WGS) entry which is preliminary data.</text>
</comment>